<dbReference type="Proteomes" id="UP000515976">
    <property type="component" value="Chromosome"/>
</dbReference>
<reference evidence="1 2" key="1">
    <citation type="submission" date="2020-08" db="EMBL/GenBank/DDBJ databases">
        <title>Genome sequence of Phycicoccus endophyticus JCM 31784T.</title>
        <authorList>
            <person name="Hyun D.-W."/>
            <person name="Bae J.-W."/>
        </authorList>
    </citation>
    <scope>NUCLEOTIDE SEQUENCE [LARGE SCALE GENOMIC DNA]</scope>
    <source>
        <strain evidence="1 2">JCM 31784</strain>
    </source>
</reference>
<gene>
    <name evidence="1" type="ORF">H9L10_03470</name>
</gene>
<name>A0A7G9R3F3_9MICO</name>
<protein>
    <submittedName>
        <fullName evidence="1">DUF3800 domain-containing protein</fullName>
    </submittedName>
</protein>
<evidence type="ECO:0000313" key="2">
    <source>
        <dbReference type="Proteomes" id="UP000515976"/>
    </source>
</evidence>
<keyword evidence="2" id="KW-1185">Reference proteome</keyword>
<proteinExistence type="predicted"/>
<evidence type="ECO:0000313" key="1">
    <source>
        <dbReference type="EMBL" id="QNN50128.1"/>
    </source>
</evidence>
<dbReference type="RefSeq" id="WP_166102282.1">
    <property type="nucleotide sequence ID" value="NZ_BMMY01000002.1"/>
</dbReference>
<accession>A0A7G9R3F3</accession>
<dbReference type="EMBL" id="CP060712">
    <property type="protein sequence ID" value="QNN50128.1"/>
    <property type="molecule type" value="Genomic_DNA"/>
</dbReference>
<organism evidence="1 2">
    <name type="scientific">Phycicoccus endophyticus</name>
    <dbReference type="NCBI Taxonomy" id="1690220"/>
    <lineage>
        <taxon>Bacteria</taxon>
        <taxon>Bacillati</taxon>
        <taxon>Actinomycetota</taxon>
        <taxon>Actinomycetes</taxon>
        <taxon>Micrococcales</taxon>
        <taxon>Intrasporangiaceae</taxon>
        <taxon>Phycicoccus</taxon>
    </lineage>
</organism>
<dbReference type="KEGG" id="pei:H9L10_03470"/>
<sequence>MTLPVLRAYVDETGDRGLSPSASPFYATATILLPAEDEPELLRCVRDLRARLNVPSTKPLHWVDHVKTFPRRRTVAQALGRLDGLSVNYVLMAKASVPPQASGLRGSTKTFYNYIAGVTLDRALLAAQHWPGGRRRLEIVFGHVRGFGQHEDTMAYFEMKKSGRAETQADYGLLDDVKFDSTGTWLGLQAADQYAGILSAAILPDRVHGTYEEPHLLDIQHQVRRGPGARVLNYGFKAFVGPHTLPALPWWPPRGWR</sequence>
<dbReference type="InterPro" id="IPR024524">
    <property type="entry name" value="DUF3800"/>
</dbReference>
<dbReference type="Pfam" id="PF12686">
    <property type="entry name" value="DUF3800"/>
    <property type="match status" value="1"/>
</dbReference>
<dbReference type="AlphaFoldDB" id="A0A7G9R3F3"/>